<name>A0A2Z3YR92_9CORY</name>
<feature type="transmembrane region" description="Helical" evidence="1">
    <location>
        <begin position="53"/>
        <end position="76"/>
    </location>
</feature>
<keyword evidence="3" id="KW-1185">Reference proteome</keyword>
<keyword evidence="1" id="KW-0472">Membrane</keyword>
<evidence type="ECO:0000313" key="3">
    <source>
        <dbReference type="Proteomes" id="UP000247696"/>
    </source>
</evidence>
<accession>A0A2Z3YR92</accession>
<feature type="transmembrane region" description="Helical" evidence="1">
    <location>
        <begin position="20"/>
        <end position="41"/>
    </location>
</feature>
<dbReference type="EMBL" id="CP024988">
    <property type="protein sequence ID" value="AWT26759.1"/>
    <property type="molecule type" value="Genomic_DNA"/>
</dbReference>
<sequence length="383" mass="42866">MAHDQQQSLAFKLRKTKAALLAVSLTLAGILLIMANAWIAGLDLGAWDWVHNIPIAELGATLFGAGFLGTLFEYGFQKDQEAANREAFRRTIVEEAPAIRDAVLQSFAIGPDDLKRVANPDLLDDIAANVMSLRLGDEQFARELYSDIRDQAVRAAERWYDIDVSIHLSSALDRSAYSTPVFDVTVTWEYTTVPSGPTRRFACVSNRAEYADLREDIPATSTWMMTPRPGVDPSKRESYELLEFTVDGHQQPIRRSTRRGGQVYSVTLDNELLHDEPVRIRQTFRTVTPTWGHRLFFELPQPGRDISLTVDYTNTDIIDMRVSDTVSGAKPVIVSRSPAEVPERVMKMDATGWLMPKSGFAFTWALESELPEAEAQDNSLLDA</sequence>
<keyword evidence="1" id="KW-0812">Transmembrane</keyword>
<gene>
    <name evidence="2" type="ORF">Csp1_19910</name>
</gene>
<dbReference type="AlphaFoldDB" id="A0A2Z3YR92"/>
<dbReference type="Proteomes" id="UP000247696">
    <property type="component" value="Chromosome"/>
</dbReference>
<dbReference type="RefSeq" id="WP_110481709.1">
    <property type="nucleotide sequence ID" value="NZ_CP024988.1"/>
</dbReference>
<reference evidence="3" key="1">
    <citation type="submission" date="2017-11" db="EMBL/GenBank/DDBJ databases">
        <title>Otitis media/interna in a cat caused by the recently described species Corynebacterium provencense.</title>
        <authorList>
            <person name="Kittl S."/>
            <person name="Brodard I."/>
            <person name="Rychener L."/>
            <person name="Jores J."/>
            <person name="Roosje P."/>
            <person name="Gobeli Brawand S."/>
        </authorList>
    </citation>
    <scope>NUCLEOTIDE SEQUENCE [LARGE SCALE GENOMIC DNA]</scope>
    <source>
        <strain evidence="3">17KM38</strain>
    </source>
</reference>
<organism evidence="2 3">
    <name type="scientific">Corynebacterium provencense</name>
    <dbReference type="NCBI Taxonomy" id="1737425"/>
    <lineage>
        <taxon>Bacteria</taxon>
        <taxon>Bacillati</taxon>
        <taxon>Actinomycetota</taxon>
        <taxon>Actinomycetes</taxon>
        <taxon>Mycobacteriales</taxon>
        <taxon>Corynebacteriaceae</taxon>
        <taxon>Corynebacterium</taxon>
    </lineage>
</organism>
<keyword evidence="1" id="KW-1133">Transmembrane helix</keyword>
<evidence type="ECO:0000256" key="1">
    <source>
        <dbReference type="SAM" id="Phobius"/>
    </source>
</evidence>
<proteinExistence type="predicted"/>
<dbReference type="OrthoDB" id="3453448at2"/>
<protein>
    <submittedName>
        <fullName evidence="2">Uncharacterized protein</fullName>
    </submittedName>
</protein>
<evidence type="ECO:0000313" key="2">
    <source>
        <dbReference type="EMBL" id="AWT26759.1"/>
    </source>
</evidence>
<dbReference type="KEGG" id="cpre:Csp1_19910"/>